<dbReference type="AlphaFoldDB" id="A0A6A7B4Q2"/>
<organism evidence="2 3">
    <name type="scientific">Plenodomus tracheiphilus IPT5</name>
    <dbReference type="NCBI Taxonomy" id="1408161"/>
    <lineage>
        <taxon>Eukaryota</taxon>
        <taxon>Fungi</taxon>
        <taxon>Dikarya</taxon>
        <taxon>Ascomycota</taxon>
        <taxon>Pezizomycotina</taxon>
        <taxon>Dothideomycetes</taxon>
        <taxon>Pleosporomycetidae</taxon>
        <taxon>Pleosporales</taxon>
        <taxon>Pleosporineae</taxon>
        <taxon>Leptosphaeriaceae</taxon>
        <taxon>Plenodomus</taxon>
    </lineage>
</organism>
<keyword evidence="3" id="KW-1185">Reference proteome</keyword>
<evidence type="ECO:0000313" key="2">
    <source>
        <dbReference type="EMBL" id="KAF2849298.1"/>
    </source>
</evidence>
<name>A0A6A7B4Q2_9PLEO</name>
<dbReference type="Proteomes" id="UP000799423">
    <property type="component" value="Unassembled WGS sequence"/>
</dbReference>
<feature type="signal peptide" evidence="1">
    <location>
        <begin position="1"/>
        <end position="18"/>
    </location>
</feature>
<evidence type="ECO:0000256" key="1">
    <source>
        <dbReference type="SAM" id="SignalP"/>
    </source>
</evidence>
<keyword evidence="1" id="KW-0732">Signal</keyword>
<feature type="chain" id="PRO_5025467393" evidence="1">
    <location>
        <begin position="19"/>
        <end position="50"/>
    </location>
</feature>
<dbReference type="EMBL" id="MU006312">
    <property type="protein sequence ID" value="KAF2849298.1"/>
    <property type="molecule type" value="Genomic_DNA"/>
</dbReference>
<reference evidence="2" key="1">
    <citation type="submission" date="2020-01" db="EMBL/GenBank/DDBJ databases">
        <authorList>
            <consortium name="DOE Joint Genome Institute"/>
            <person name="Haridas S."/>
            <person name="Albert R."/>
            <person name="Binder M."/>
            <person name="Bloem J."/>
            <person name="Labutti K."/>
            <person name="Salamov A."/>
            <person name="Andreopoulos B."/>
            <person name="Baker S.E."/>
            <person name="Barry K."/>
            <person name="Bills G."/>
            <person name="Bluhm B.H."/>
            <person name="Cannon C."/>
            <person name="Castanera R."/>
            <person name="Culley D.E."/>
            <person name="Daum C."/>
            <person name="Ezra D."/>
            <person name="Gonzalez J.B."/>
            <person name="Henrissat B."/>
            <person name="Kuo A."/>
            <person name="Liang C."/>
            <person name="Lipzen A."/>
            <person name="Lutzoni F."/>
            <person name="Magnuson J."/>
            <person name="Mondo S."/>
            <person name="Nolan M."/>
            <person name="Ohm R."/>
            <person name="Pangilinan J."/>
            <person name="Park H.-J."/>
            <person name="Ramirez L."/>
            <person name="Alfaro M."/>
            <person name="Sun H."/>
            <person name="Tritt A."/>
            <person name="Yoshinaga Y."/>
            <person name="Zwiers L.-H."/>
            <person name="Turgeon B.G."/>
            <person name="Goodwin S.B."/>
            <person name="Spatafora J.W."/>
            <person name="Crous P.W."/>
            <person name="Grigoriev I.V."/>
        </authorList>
    </citation>
    <scope>NUCLEOTIDE SEQUENCE</scope>
    <source>
        <strain evidence="2">IPT5</strain>
    </source>
</reference>
<accession>A0A6A7B4Q2</accession>
<proteinExistence type="predicted"/>
<evidence type="ECO:0000313" key="3">
    <source>
        <dbReference type="Proteomes" id="UP000799423"/>
    </source>
</evidence>
<gene>
    <name evidence="2" type="ORF">T440DRAFT_519232</name>
</gene>
<protein>
    <submittedName>
        <fullName evidence="2">Uncharacterized protein</fullName>
    </submittedName>
</protein>
<sequence>MRFSIFATILSMAAFAIAAPIATTEDVVARQNHGMCVKSEAGTISQIEGC</sequence>